<reference evidence="3" key="1">
    <citation type="submission" date="2021-04" db="EMBL/GenBank/DDBJ databases">
        <title>The complete genome sequence of Caulobacter sp. S6.</title>
        <authorList>
            <person name="Tang Y."/>
            <person name="Ouyang W."/>
            <person name="Liu Q."/>
            <person name="Huang B."/>
            <person name="Guo Z."/>
            <person name="Lei P."/>
        </authorList>
    </citation>
    <scope>NUCLEOTIDE SEQUENCE</scope>
    <source>
        <strain evidence="3">S6</strain>
    </source>
</reference>
<protein>
    <submittedName>
        <fullName evidence="3">Type II toxin-antitoxin system RelE/ParE family toxin</fullName>
    </submittedName>
</protein>
<evidence type="ECO:0000256" key="2">
    <source>
        <dbReference type="ARBA" id="ARBA00022649"/>
    </source>
</evidence>
<dbReference type="KEGG" id="caul:KCG34_21700"/>
<organism evidence="3 4">
    <name type="scientific">Phenylobacterium montanum</name>
    <dbReference type="NCBI Taxonomy" id="2823693"/>
    <lineage>
        <taxon>Bacteria</taxon>
        <taxon>Pseudomonadati</taxon>
        <taxon>Pseudomonadota</taxon>
        <taxon>Alphaproteobacteria</taxon>
        <taxon>Caulobacterales</taxon>
        <taxon>Caulobacteraceae</taxon>
        <taxon>Phenylobacterium</taxon>
    </lineage>
</organism>
<evidence type="ECO:0000313" key="4">
    <source>
        <dbReference type="Proteomes" id="UP000676409"/>
    </source>
</evidence>
<dbReference type="Proteomes" id="UP000676409">
    <property type="component" value="Chromosome"/>
</dbReference>
<dbReference type="EMBL" id="CP073078">
    <property type="protein sequence ID" value="QUD87631.1"/>
    <property type="molecule type" value="Genomic_DNA"/>
</dbReference>
<proteinExistence type="inferred from homology"/>
<evidence type="ECO:0000256" key="1">
    <source>
        <dbReference type="ARBA" id="ARBA00006226"/>
    </source>
</evidence>
<comment type="similarity">
    <text evidence="1">Belongs to the RelE toxin family.</text>
</comment>
<dbReference type="InterPro" id="IPR051803">
    <property type="entry name" value="TA_system_RelE-like_toxin"/>
</dbReference>
<name>A0A975IVS1_9CAUL</name>
<dbReference type="Gene3D" id="3.30.2310.20">
    <property type="entry name" value="RelE-like"/>
    <property type="match status" value="1"/>
</dbReference>
<evidence type="ECO:0000313" key="3">
    <source>
        <dbReference type="EMBL" id="QUD87631.1"/>
    </source>
</evidence>
<dbReference type="Pfam" id="PF05016">
    <property type="entry name" value="ParE_toxin"/>
    <property type="match status" value="1"/>
</dbReference>
<keyword evidence="4" id="KW-1185">Reference proteome</keyword>
<gene>
    <name evidence="3" type="ORF">KCG34_21700</name>
</gene>
<accession>A0A975IVS1</accession>
<dbReference type="AlphaFoldDB" id="A0A975IVS1"/>
<dbReference type="InterPro" id="IPR035093">
    <property type="entry name" value="RelE/ParE_toxin_dom_sf"/>
</dbReference>
<dbReference type="InterPro" id="IPR007712">
    <property type="entry name" value="RelE/ParE_toxin"/>
</dbReference>
<dbReference type="PANTHER" id="PTHR33755:SF8">
    <property type="entry name" value="TOXIN PARE2"/>
    <property type="match status" value="1"/>
</dbReference>
<dbReference type="PANTHER" id="PTHR33755">
    <property type="entry name" value="TOXIN PARE1-RELATED"/>
    <property type="match status" value="1"/>
</dbReference>
<dbReference type="RefSeq" id="WP_211937683.1">
    <property type="nucleotide sequence ID" value="NZ_CP073078.1"/>
</dbReference>
<sequence length="92" mass="10367">MSAVDHYAATAGPRVAAGFVDALEAALRHIGQHPRSGSPRFGQELDLPGLRCWGLKRYPYLAFYIEREDHIDLWRVLHSKQDIPAWLQGLAD</sequence>
<keyword evidence="2" id="KW-1277">Toxin-antitoxin system</keyword>